<gene>
    <name evidence="2" type="ORF">FHETE_4147</name>
</gene>
<keyword evidence="3" id="KW-1185">Reference proteome</keyword>
<evidence type="ECO:0000256" key="1">
    <source>
        <dbReference type="SAM" id="MobiDB-lite"/>
    </source>
</evidence>
<reference evidence="2 3" key="1">
    <citation type="submission" date="2020-05" db="EMBL/GenBank/DDBJ databases">
        <title>Identification and distribution of gene clusters putatively required for synthesis of sphingolipid metabolism inhibitors in phylogenetically diverse species of the filamentous fungus Fusarium.</title>
        <authorList>
            <person name="Kim H.-S."/>
            <person name="Busman M."/>
            <person name="Brown D.W."/>
            <person name="Divon H."/>
            <person name="Uhlig S."/>
            <person name="Proctor R.H."/>
        </authorList>
    </citation>
    <scope>NUCLEOTIDE SEQUENCE [LARGE SCALE GENOMIC DNA]</scope>
    <source>
        <strain evidence="2 3">NRRL 20693</strain>
    </source>
</reference>
<proteinExistence type="predicted"/>
<organism evidence="2 3">
    <name type="scientific">Fusarium heterosporum</name>
    <dbReference type="NCBI Taxonomy" id="42747"/>
    <lineage>
        <taxon>Eukaryota</taxon>
        <taxon>Fungi</taxon>
        <taxon>Dikarya</taxon>
        <taxon>Ascomycota</taxon>
        <taxon>Pezizomycotina</taxon>
        <taxon>Sordariomycetes</taxon>
        <taxon>Hypocreomycetidae</taxon>
        <taxon>Hypocreales</taxon>
        <taxon>Nectriaceae</taxon>
        <taxon>Fusarium</taxon>
        <taxon>Fusarium heterosporum species complex</taxon>
    </lineage>
</organism>
<protein>
    <submittedName>
        <fullName evidence="2">Uncharacterized protein</fullName>
    </submittedName>
</protein>
<comment type="caution">
    <text evidence="2">The sequence shown here is derived from an EMBL/GenBank/DDBJ whole genome shotgun (WGS) entry which is preliminary data.</text>
</comment>
<accession>A0A8H5TN37</accession>
<dbReference type="OrthoDB" id="3219467at2759"/>
<dbReference type="AlphaFoldDB" id="A0A8H5TN37"/>
<feature type="region of interest" description="Disordered" evidence="1">
    <location>
        <begin position="1"/>
        <end position="24"/>
    </location>
</feature>
<feature type="compositionally biased region" description="Acidic residues" evidence="1">
    <location>
        <begin position="821"/>
        <end position="833"/>
    </location>
</feature>
<feature type="region of interest" description="Disordered" evidence="1">
    <location>
        <begin position="810"/>
        <end position="833"/>
    </location>
</feature>
<evidence type="ECO:0000313" key="2">
    <source>
        <dbReference type="EMBL" id="KAF5671437.1"/>
    </source>
</evidence>
<dbReference type="Proteomes" id="UP000567885">
    <property type="component" value="Unassembled WGS sequence"/>
</dbReference>
<name>A0A8H5TN37_FUSHE</name>
<evidence type="ECO:0000313" key="3">
    <source>
        <dbReference type="Proteomes" id="UP000567885"/>
    </source>
</evidence>
<dbReference type="EMBL" id="JAAGWQ010000067">
    <property type="protein sequence ID" value="KAF5671437.1"/>
    <property type="molecule type" value="Genomic_DNA"/>
</dbReference>
<sequence>MSFPNNGNVDVEPTKKLKTDGLNPSFDPSGPLDILDELRKVWATGLEYNSQLAHPHYFNLQFPTEAETKSKKMGFLERRQEPYIDTDLGTFHDYVEKIKDLKIQYSNGFTIAGRAQVPISAPDLEHLKNKLGSINATEWTKKRCYTYRISRNNAEVTAFTSKNSKMVPMKPIPVTVWVYRAVHKLEPWFDDGSRYVYCSKNKPRSGFLEGCYIRLEHLELRINSAHHIILKDYNLLTHQNGSQCPFPAWNDLGRLVEPDKFKAMFSPDRTRSVEGQIQGSNEFNTVLTGFEGMLGVAMAAKSQPRSNFDVIARFWDGYVDPNIIDKTPFVMEISEAVIEQMAKCSETLGSEMSALLHETTDTESKLCKAQTLLNDSISRELLRLKDHKKCKFIPEISVRIVNKYSTYKTNQDCPLPIGSHPNGLYRLYFPKFAWKKLIMKAGGKLYKPQLRYRQNIAELFESERSKLEALKKTAQDGKLTYSKEYKGTLTQVTSDKVGSVPKKRPMSQNQVMSNQSASEWLHRSAWSFGGLDISDRKIIYDLRSELDEGVDDDGSKDRHKENTIGDGYSVQNTLNLVLGTYEANTMMLRSETFIKRYVANAKVVESMDENAKVPIKMSVRTRLLHGLREADHFNLRGSSTWFGKALHYQFKCESPVWPECNRSQIFWCFHRRSPMRLEMMLDYFMEKLVYNWKIDIKSDNGFTNTTKHASQEIEEEETGLGHVPYDFEINEDMDGIEEGFATNVEEVDVEGHMTKFVIDLGEVDAGDHLPDIEMDEETVGGNGQEGSEIEEELFIDMYTELSDVEQEKGYGNGMEVSGIGEEVDSGVNDDDLY</sequence>